<dbReference type="CTD" id="44098"/>
<dbReference type="Proteomes" id="UP000515204">
    <property type="component" value="Unplaced"/>
</dbReference>
<dbReference type="GeneID" id="106746402"/>
<feature type="transmembrane region" description="Helical" evidence="6">
    <location>
        <begin position="7"/>
        <end position="25"/>
    </location>
</feature>
<evidence type="ECO:0000256" key="5">
    <source>
        <dbReference type="ARBA" id="ARBA00038268"/>
    </source>
</evidence>
<comment type="similarity">
    <text evidence="5">Belongs to the membrane-bound acyltransferase family. HHAT subfamily.</text>
</comment>
<organism evidence="7 8">
    <name type="scientific">Dinoponera quadriceps</name>
    <name type="common">South American ant</name>
    <dbReference type="NCBI Taxonomy" id="609295"/>
    <lineage>
        <taxon>Eukaryota</taxon>
        <taxon>Metazoa</taxon>
        <taxon>Ecdysozoa</taxon>
        <taxon>Arthropoda</taxon>
        <taxon>Hexapoda</taxon>
        <taxon>Insecta</taxon>
        <taxon>Pterygota</taxon>
        <taxon>Neoptera</taxon>
        <taxon>Endopterygota</taxon>
        <taxon>Hymenoptera</taxon>
        <taxon>Apocrita</taxon>
        <taxon>Aculeata</taxon>
        <taxon>Formicoidea</taxon>
        <taxon>Formicidae</taxon>
        <taxon>Ponerinae</taxon>
        <taxon>Ponerini</taxon>
        <taxon>Dinoponera</taxon>
    </lineage>
</organism>
<evidence type="ECO:0000313" key="8">
    <source>
        <dbReference type="RefSeq" id="XP_014478468.1"/>
    </source>
</evidence>
<dbReference type="InterPro" id="IPR051085">
    <property type="entry name" value="MB_O-acyltransferase"/>
</dbReference>
<dbReference type="Pfam" id="PF03062">
    <property type="entry name" value="MBOAT"/>
    <property type="match status" value="1"/>
</dbReference>
<feature type="transmembrane region" description="Helical" evidence="6">
    <location>
        <begin position="242"/>
        <end position="265"/>
    </location>
</feature>
<protein>
    <submittedName>
        <fullName evidence="8">Protein-cysteine N-palmitoyltransferase Rasp</fullName>
    </submittedName>
</protein>
<feature type="transmembrane region" description="Helical" evidence="6">
    <location>
        <begin position="465"/>
        <end position="483"/>
    </location>
</feature>
<feature type="transmembrane region" description="Helical" evidence="6">
    <location>
        <begin position="91"/>
        <end position="123"/>
    </location>
</feature>
<dbReference type="OrthoDB" id="420606at2759"/>
<proteinExistence type="inferred from homology"/>
<dbReference type="InterPro" id="IPR004299">
    <property type="entry name" value="MBOAT_fam"/>
</dbReference>
<dbReference type="PANTHER" id="PTHR13285:SF18">
    <property type="entry name" value="PROTEIN-CYSTEINE N-PALMITOYLTRANSFERASE RASP"/>
    <property type="match status" value="1"/>
</dbReference>
<dbReference type="RefSeq" id="XP_014478468.1">
    <property type="nucleotide sequence ID" value="XM_014622982.1"/>
</dbReference>
<dbReference type="AlphaFoldDB" id="A0A6P3XKG1"/>
<dbReference type="GO" id="GO:0005783">
    <property type="term" value="C:endoplasmic reticulum"/>
    <property type="evidence" value="ECO:0007669"/>
    <property type="project" value="TreeGrafter"/>
</dbReference>
<sequence>MNKYENYLYFLAWPCAIIYSAYQFYSSSDYFDNYYDTYGDFDSGWTWIKRKRDISDQEWRIWLTLLSRLVPCTFIHHFVSQITKINNNNNMILCCWYILASAMFLYYYLGILGFLCILIQPIFLHILTSICSKSTAWFIHVLFLFVIHVLKIPDGAFQSWLEFNDEQHFILTLTMCWMHLRSISYNMDSIDGQLSGINRFIQRLAYCLYLPTLFLGPLILYHEFVDSINQPYRYWNYKKLQTFVLNLIRYMFWIYFTELLLHFLYINAIQYHPQIVQNLNSWALYGLGYCMGQFFLNKYVVIYGICGSLCALDDIKAPPQPKCIGRIHLYSDMWKHFDRGFYKFLVRYIYLPIQRSHVYFGKLFASFSCFTFVIIWHGIQMNIFIWSLLNFLGIIIESIGVSIGKSTKYRKLQNMYLSSVNTRRFHCMLASPLLAMSAISNFYFFGGQEIGNIFIHNILHGSWEVLLVLLSFLYCCCQLSIHIKNWELKRIKE</sequence>
<evidence type="ECO:0000256" key="4">
    <source>
        <dbReference type="ARBA" id="ARBA00023136"/>
    </source>
</evidence>
<evidence type="ECO:0000256" key="3">
    <source>
        <dbReference type="ARBA" id="ARBA00022989"/>
    </source>
</evidence>
<comment type="subcellular location">
    <subcellularLocation>
        <location evidence="1">Membrane</location>
        <topology evidence="1">Multi-pass membrane protein</topology>
    </subcellularLocation>
</comment>
<feature type="transmembrane region" description="Helical" evidence="6">
    <location>
        <begin position="357"/>
        <end position="377"/>
    </location>
</feature>
<evidence type="ECO:0000313" key="7">
    <source>
        <dbReference type="Proteomes" id="UP000515204"/>
    </source>
</evidence>
<keyword evidence="3 6" id="KW-1133">Transmembrane helix</keyword>
<accession>A0A6P3XKG1</accession>
<feature type="transmembrane region" description="Helical" evidence="6">
    <location>
        <begin position="383"/>
        <end position="404"/>
    </location>
</feature>
<feature type="transmembrane region" description="Helical" evidence="6">
    <location>
        <begin position="425"/>
        <end position="445"/>
    </location>
</feature>
<keyword evidence="4 6" id="KW-0472">Membrane</keyword>
<evidence type="ECO:0000256" key="2">
    <source>
        <dbReference type="ARBA" id="ARBA00022692"/>
    </source>
</evidence>
<reference evidence="8" key="1">
    <citation type="submission" date="2025-08" db="UniProtKB">
        <authorList>
            <consortium name="RefSeq"/>
        </authorList>
    </citation>
    <scope>IDENTIFICATION</scope>
</reference>
<dbReference type="PANTHER" id="PTHR13285">
    <property type="entry name" value="ACYLTRANSFERASE"/>
    <property type="match status" value="1"/>
</dbReference>
<name>A0A6P3XKG1_DINQU</name>
<feature type="transmembrane region" description="Helical" evidence="6">
    <location>
        <begin position="204"/>
        <end position="222"/>
    </location>
</feature>
<dbReference type="GO" id="GO:0016409">
    <property type="term" value="F:palmitoyltransferase activity"/>
    <property type="evidence" value="ECO:0007669"/>
    <property type="project" value="TreeGrafter"/>
</dbReference>
<evidence type="ECO:0000256" key="6">
    <source>
        <dbReference type="SAM" id="Phobius"/>
    </source>
</evidence>
<dbReference type="KEGG" id="dqu:106746402"/>
<keyword evidence="7" id="KW-1185">Reference proteome</keyword>
<dbReference type="GO" id="GO:0016020">
    <property type="term" value="C:membrane"/>
    <property type="evidence" value="ECO:0007669"/>
    <property type="project" value="UniProtKB-SubCell"/>
</dbReference>
<evidence type="ECO:0000256" key="1">
    <source>
        <dbReference type="ARBA" id="ARBA00004141"/>
    </source>
</evidence>
<gene>
    <name evidence="8" type="primary">LOC106746402</name>
</gene>
<keyword evidence="2 6" id="KW-0812">Transmembrane</keyword>
<feature type="transmembrane region" description="Helical" evidence="6">
    <location>
        <begin position="135"/>
        <end position="152"/>
    </location>
</feature>